<name>A0A921F369_9ACTN</name>
<organism evidence="5 6">
    <name type="scientific">Dietzia timorensis</name>
    <dbReference type="NCBI Taxonomy" id="499555"/>
    <lineage>
        <taxon>Bacteria</taxon>
        <taxon>Bacillati</taxon>
        <taxon>Actinomycetota</taxon>
        <taxon>Actinomycetes</taxon>
        <taxon>Mycobacteriales</taxon>
        <taxon>Dietziaceae</taxon>
        <taxon>Dietzia</taxon>
    </lineage>
</organism>
<dbReference type="Proteomes" id="UP000776650">
    <property type="component" value="Unassembled WGS sequence"/>
</dbReference>
<dbReference type="RefSeq" id="WP_303911728.1">
    <property type="nucleotide sequence ID" value="NZ_DYXM01000113.1"/>
</dbReference>
<feature type="domain" description="DUF7373" evidence="4">
    <location>
        <begin position="296"/>
        <end position="431"/>
    </location>
</feature>
<protein>
    <submittedName>
        <fullName evidence="5">Uncharacterized protein</fullName>
    </submittedName>
</protein>
<feature type="domain" description="DUF7373" evidence="3">
    <location>
        <begin position="68"/>
        <end position="275"/>
    </location>
</feature>
<reference evidence="5" key="1">
    <citation type="journal article" date="2021" name="PeerJ">
        <title>Extensive microbial diversity within the chicken gut microbiome revealed by metagenomics and culture.</title>
        <authorList>
            <person name="Gilroy R."/>
            <person name="Ravi A."/>
            <person name="Getino M."/>
            <person name="Pursley I."/>
            <person name="Horton D.L."/>
            <person name="Alikhan N.F."/>
            <person name="Baker D."/>
            <person name="Gharbi K."/>
            <person name="Hall N."/>
            <person name="Watson M."/>
            <person name="Adriaenssens E.M."/>
            <person name="Foster-Nyarko E."/>
            <person name="Jarju S."/>
            <person name="Secka A."/>
            <person name="Antonio M."/>
            <person name="Oren A."/>
            <person name="Chaudhuri R.R."/>
            <person name="La Ragione R."/>
            <person name="Hildebrand F."/>
            <person name="Pallen M.J."/>
        </authorList>
    </citation>
    <scope>NUCLEOTIDE SEQUENCE</scope>
    <source>
        <strain evidence="5">ChiGjej1B1-18357</strain>
    </source>
</reference>
<evidence type="ECO:0000313" key="6">
    <source>
        <dbReference type="Proteomes" id="UP000776650"/>
    </source>
</evidence>
<feature type="chain" id="PRO_5036950478" evidence="2">
    <location>
        <begin position="21"/>
        <end position="438"/>
    </location>
</feature>
<dbReference type="AlphaFoldDB" id="A0A921F369"/>
<accession>A0A921F369</accession>
<evidence type="ECO:0000313" key="5">
    <source>
        <dbReference type="EMBL" id="HJE90580.1"/>
    </source>
</evidence>
<dbReference type="Pfam" id="PF24092">
    <property type="entry name" value="DUF7373_C"/>
    <property type="match status" value="1"/>
</dbReference>
<keyword evidence="2" id="KW-0732">Signal</keyword>
<evidence type="ECO:0000256" key="1">
    <source>
        <dbReference type="SAM" id="MobiDB-lite"/>
    </source>
</evidence>
<feature type="region of interest" description="Disordered" evidence="1">
    <location>
        <begin position="30"/>
        <end position="70"/>
    </location>
</feature>
<evidence type="ECO:0000259" key="3">
    <source>
        <dbReference type="Pfam" id="PF24088"/>
    </source>
</evidence>
<reference evidence="5" key="2">
    <citation type="submission" date="2021-09" db="EMBL/GenBank/DDBJ databases">
        <authorList>
            <person name="Gilroy R."/>
        </authorList>
    </citation>
    <scope>NUCLEOTIDE SEQUENCE</scope>
    <source>
        <strain evidence="5">ChiGjej1B1-18357</strain>
    </source>
</reference>
<dbReference type="InterPro" id="IPR055797">
    <property type="entry name" value="DUF7373"/>
</dbReference>
<dbReference type="PROSITE" id="PS51257">
    <property type="entry name" value="PROKAR_LIPOPROTEIN"/>
    <property type="match status" value="1"/>
</dbReference>
<gene>
    <name evidence="5" type="ORF">K8V11_06190</name>
</gene>
<evidence type="ECO:0000256" key="2">
    <source>
        <dbReference type="SAM" id="SignalP"/>
    </source>
</evidence>
<dbReference type="Pfam" id="PF24088">
    <property type="entry name" value="DUF7373"/>
    <property type="match status" value="1"/>
</dbReference>
<proteinExistence type="predicted"/>
<comment type="caution">
    <text evidence="5">The sequence shown here is derived from an EMBL/GenBank/DDBJ whole genome shotgun (WGS) entry which is preliminary data.</text>
</comment>
<evidence type="ECO:0000259" key="4">
    <source>
        <dbReference type="Pfam" id="PF24092"/>
    </source>
</evidence>
<sequence>MGRTTMFPLPMALCVVVALAGCSTLNGNGDGDGEDAEAGSSMSETAPLDPEALDTGDYPTEPQPEFGPTDEHSILEYETQRLAEYVALPYEIDPELSESTNVTIHTIRAGEALIGAGLNSAESALVAERGLLYGFVGGGETETTRVTDPKKSLVTGVWRFESPESAQAAAAAITHYMQTGEGAPEKEAAEEAEFFQPATPEELPGRPDAQVVSMIPELDDSVERVFSFVPKGNYITYNYAETPVGEKQWSLDTISKSLEVQEPLTEQFVGYPTKEQRGDAEPPETIIDQDNVIIYTIPTQEDENNLDGATMASYGPRGLAHFYEDQKALRDAVTEAGAEHTGMWGTTVFRAKSDDAAQRLLDEFLRIDSDEDFKATDSPVGLPDAKCKKNLHELGRIDVCYVLNGRYIGVAQEIDETERVHQKISAQALILEKADQDA</sequence>
<dbReference type="EMBL" id="DYXM01000113">
    <property type="protein sequence ID" value="HJE90580.1"/>
    <property type="molecule type" value="Genomic_DNA"/>
</dbReference>
<dbReference type="InterPro" id="IPR056463">
    <property type="entry name" value="DUF7373_C"/>
</dbReference>
<feature type="signal peptide" evidence="2">
    <location>
        <begin position="1"/>
        <end position="20"/>
    </location>
</feature>